<feature type="transmembrane region" description="Helical" evidence="1">
    <location>
        <begin position="426"/>
        <end position="445"/>
    </location>
</feature>
<organism evidence="2 3">
    <name type="scientific">Mollisia scopiformis</name>
    <name type="common">Conifer needle endophyte fungus</name>
    <name type="synonym">Phialocephala scopiformis</name>
    <dbReference type="NCBI Taxonomy" id="149040"/>
    <lineage>
        <taxon>Eukaryota</taxon>
        <taxon>Fungi</taxon>
        <taxon>Dikarya</taxon>
        <taxon>Ascomycota</taxon>
        <taxon>Pezizomycotina</taxon>
        <taxon>Leotiomycetes</taxon>
        <taxon>Helotiales</taxon>
        <taxon>Mollisiaceae</taxon>
        <taxon>Mollisia</taxon>
    </lineage>
</organism>
<evidence type="ECO:0000313" key="3">
    <source>
        <dbReference type="Proteomes" id="UP000070700"/>
    </source>
</evidence>
<evidence type="ECO:0000313" key="2">
    <source>
        <dbReference type="EMBL" id="KUJ09084.1"/>
    </source>
</evidence>
<name>A0A132BB65_MOLSC</name>
<keyword evidence="1" id="KW-1133">Transmembrane helix</keyword>
<keyword evidence="1" id="KW-0472">Membrane</keyword>
<dbReference type="Pfam" id="PF20219">
    <property type="entry name" value="DUF6579"/>
    <property type="match status" value="1"/>
</dbReference>
<dbReference type="Proteomes" id="UP000070700">
    <property type="component" value="Unassembled WGS sequence"/>
</dbReference>
<dbReference type="InterPro" id="IPR046486">
    <property type="entry name" value="DUF6579"/>
</dbReference>
<dbReference type="GeneID" id="28832900"/>
<dbReference type="RefSeq" id="XP_018063439.1">
    <property type="nucleotide sequence ID" value="XM_018223174.1"/>
</dbReference>
<keyword evidence="1" id="KW-0812">Transmembrane</keyword>
<dbReference type="EMBL" id="KQ947433">
    <property type="protein sequence ID" value="KUJ09084.1"/>
    <property type="molecule type" value="Genomic_DNA"/>
</dbReference>
<reference evidence="2 3" key="1">
    <citation type="submission" date="2015-10" db="EMBL/GenBank/DDBJ databases">
        <title>Full genome of DAOMC 229536 Phialocephala scopiformis, a fungal endophyte of spruce producing the potent anti-insectan compound rugulosin.</title>
        <authorList>
            <consortium name="DOE Joint Genome Institute"/>
            <person name="Walker A.K."/>
            <person name="Frasz S.L."/>
            <person name="Seifert K.A."/>
            <person name="Miller J.D."/>
            <person name="Mondo S.J."/>
            <person name="Labutti K."/>
            <person name="Lipzen A."/>
            <person name="Dockter R."/>
            <person name="Kennedy M."/>
            <person name="Grigoriev I.V."/>
            <person name="Spatafora J.W."/>
        </authorList>
    </citation>
    <scope>NUCLEOTIDE SEQUENCE [LARGE SCALE GENOMIC DNA]</scope>
    <source>
        <strain evidence="2 3">CBS 120377</strain>
    </source>
</reference>
<dbReference type="AlphaFoldDB" id="A0A132BB65"/>
<protein>
    <submittedName>
        <fullName evidence="2">Uncharacterized protein</fullName>
    </submittedName>
</protein>
<dbReference type="KEGG" id="psco:LY89DRAFT_788490"/>
<evidence type="ECO:0000256" key="1">
    <source>
        <dbReference type="SAM" id="Phobius"/>
    </source>
</evidence>
<keyword evidence="3" id="KW-1185">Reference proteome</keyword>
<dbReference type="STRING" id="149040.A0A132BB65"/>
<feature type="transmembrane region" description="Helical" evidence="1">
    <location>
        <begin position="451"/>
        <end position="472"/>
    </location>
</feature>
<accession>A0A132BB65</accession>
<dbReference type="InParanoid" id="A0A132BB65"/>
<dbReference type="OrthoDB" id="3852249at2759"/>
<gene>
    <name evidence="2" type="ORF">LY89DRAFT_788490</name>
</gene>
<sequence>MTLGLHPNPIGAALRLQPGLCRFNSSTGECDQLACMRPLLVGTKRQPRGFGRLIRSGGRPADCLSCKITDTTPELTSTTTYKRNSTISATTLDSVIPPNARPPSRQQQVLRSEQHSPCANYQYIPNMEHTTTINSLSKMEAFVLLKKYGPEALLKAVSKNYVGLAQTISGVFTDHNARQTFEEQRKVYEAINKAIPELLKLIESKEIRVVQNAFNSTPAFVSVFQSTALIAIGLAILDLKNAINRVGSALEGIRSELTLGNVEKIQGWGEGDFGWHVHRFVQDEMAAFSDPEEHHFFYVWNPDPDWYPRFEEQNLSTPLGPNFGGYHTDLPTLCLRMSVDRTTLANTTTYGRDAVFHLLCPAFQPVVIEQKIVFHDTLFPLVITGQQHRGFKFVWFFIPTIPDGMTLRYIVVLEDKIPLSVKTGAIGFYGGGLGAFGCAIAATAFPPCAPVALSLGVGLAPFGFGSGAFSFLSTLHLMATTPGSQTLGDPIFFQPDNNE</sequence>
<proteinExistence type="predicted"/>